<feature type="domain" description="Lipid/polyisoprenoid-binding YceI-like" evidence="2">
    <location>
        <begin position="66"/>
        <end position="233"/>
    </location>
</feature>
<evidence type="ECO:0000256" key="1">
    <source>
        <dbReference type="ARBA" id="ARBA00008812"/>
    </source>
</evidence>
<protein>
    <submittedName>
        <fullName evidence="3">YceI family protein</fullName>
    </submittedName>
</protein>
<dbReference type="PANTHER" id="PTHR34406">
    <property type="entry name" value="PROTEIN YCEI"/>
    <property type="match status" value="1"/>
</dbReference>
<accession>A0A934Q9S6</accession>
<gene>
    <name evidence="3" type="ORF">JD276_12700</name>
</gene>
<dbReference type="Proteomes" id="UP000608530">
    <property type="component" value="Unassembled WGS sequence"/>
</dbReference>
<dbReference type="Gene3D" id="2.40.128.110">
    <property type="entry name" value="Lipid/polyisoprenoid-binding, YceI-like"/>
    <property type="match status" value="1"/>
</dbReference>
<dbReference type="EMBL" id="JAEHOH010000019">
    <property type="protein sequence ID" value="MBK0419890.1"/>
    <property type="molecule type" value="Genomic_DNA"/>
</dbReference>
<comment type="caution">
    <text evidence="3">The sequence shown here is derived from an EMBL/GenBank/DDBJ whole genome shotgun (WGS) entry which is preliminary data.</text>
</comment>
<dbReference type="RefSeq" id="WP_200116029.1">
    <property type="nucleotide sequence ID" value="NZ_JAEHOH010000019.1"/>
</dbReference>
<dbReference type="AlphaFoldDB" id="A0A934Q9S6"/>
<dbReference type="InterPro" id="IPR007372">
    <property type="entry name" value="Lipid/polyisoprenoid-bd_YceI"/>
</dbReference>
<evidence type="ECO:0000313" key="4">
    <source>
        <dbReference type="Proteomes" id="UP000608530"/>
    </source>
</evidence>
<reference evidence="3" key="1">
    <citation type="submission" date="2020-12" db="EMBL/GenBank/DDBJ databases">
        <title>Leucobacter sp. CAS1, isolated from Chromium sludge.</title>
        <authorList>
            <person name="Xu Z."/>
        </authorList>
    </citation>
    <scope>NUCLEOTIDE SEQUENCE</scope>
    <source>
        <strain evidence="3">CSA1</strain>
    </source>
</reference>
<comment type="similarity">
    <text evidence="1">Belongs to the UPF0312 family.</text>
</comment>
<evidence type="ECO:0000259" key="2">
    <source>
        <dbReference type="SMART" id="SM00867"/>
    </source>
</evidence>
<name>A0A934Q9S6_9MICO</name>
<dbReference type="SUPFAM" id="SSF101874">
    <property type="entry name" value="YceI-like"/>
    <property type="match status" value="1"/>
</dbReference>
<dbReference type="SMART" id="SM00867">
    <property type="entry name" value="YceI"/>
    <property type="match status" value="1"/>
</dbReference>
<sequence length="235" mass="24242">MQKKQKILIGVAGGLVVIGVAGALAGPGLYRDFIAAPAAEAPSLEIDEGESLEPAAPLAAADLIGDWAIVSGSEAGYRVDEVLNGTDVTVTGRTDRVEGAIAIGEGLTLESAEFTVDVASIETDNGSRDEYFRARAMRVSEHPTATFRTTEAIPLGEAPGSGETVEQEVTGELTLAGVTQPVSVTVEVRSDGARTELAGAIPIVFADYGVDAPSLGFVSVEPTGQVEFQLIAERG</sequence>
<dbReference type="Pfam" id="PF04264">
    <property type="entry name" value="YceI"/>
    <property type="match status" value="1"/>
</dbReference>
<dbReference type="PANTHER" id="PTHR34406:SF1">
    <property type="entry name" value="PROTEIN YCEI"/>
    <property type="match status" value="1"/>
</dbReference>
<organism evidence="3 4">
    <name type="scientific">Leucobacter chromiisoli</name>
    <dbReference type="NCBI Taxonomy" id="2796471"/>
    <lineage>
        <taxon>Bacteria</taxon>
        <taxon>Bacillati</taxon>
        <taxon>Actinomycetota</taxon>
        <taxon>Actinomycetes</taxon>
        <taxon>Micrococcales</taxon>
        <taxon>Microbacteriaceae</taxon>
        <taxon>Leucobacter</taxon>
    </lineage>
</organism>
<evidence type="ECO:0000313" key="3">
    <source>
        <dbReference type="EMBL" id="MBK0419890.1"/>
    </source>
</evidence>
<keyword evidence="4" id="KW-1185">Reference proteome</keyword>
<dbReference type="InterPro" id="IPR036761">
    <property type="entry name" value="TTHA0802/YceI-like_sf"/>
</dbReference>
<proteinExistence type="inferred from homology"/>